<feature type="non-terminal residue" evidence="2">
    <location>
        <position position="1"/>
    </location>
</feature>
<feature type="region of interest" description="Disordered" evidence="1">
    <location>
        <begin position="1"/>
        <end position="106"/>
    </location>
</feature>
<evidence type="ECO:0000313" key="3">
    <source>
        <dbReference type="Proteomes" id="UP000800097"/>
    </source>
</evidence>
<accession>A0A6A6J7B3</accession>
<dbReference type="GeneID" id="54549252"/>
<gene>
    <name evidence="2" type="ORF">EI97DRAFT_386585</name>
</gene>
<dbReference type="EMBL" id="ML986527">
    <property type="protein sequence ID" value="KAF2272087.1"/>
    <property type="molecule type" value="Genomic_DNA"/>
</dbReference>
<feature type="compositionally biased region" description="Basic and acidic residues" evidence="1">
    <location>
        <begin position="64"/>
        <end position="98"/>
    </location>
</feature>
<proteinExistence type="predicted"/>
<keyword evidence="3" id="KW-1185">Reference proteome</keyword>
<feature type="compositionally biased region" description="Polar residues" evidence="1">
    <location>
        <begin position="1"/>
        <end position="27"/>
    </location>
</feature>
<sequence>ASPGQSSNVSGTNASSPEGQGILNSRATDGRLQQDTKSTQTPISHPEEGGLGGQEETTPSQAAMKRDPNEPAEEKRKKVLEYGQNRKLDPANDLKPNEGKATGESP</sequence>
<name>A0A6A6J7B3_WESOR</name>
<organism evidence="2 3">
    <name type="scientific">Westerdykella ornata</name>
    <dbReference type="NCBI Taxonomy" id="318751"/>
    <lineage>
        <taxon>Eukaryota</taxon>
        <taxon>Fungi</taxon>
        <taxon>Dikarya</taxon>
        <taxon>Ascomycota</taxon>
        <taxon>Pezizomycotina</taxon>
        <taxon>Dothideomycetes</taxon>
        <taxon>Pleosporomycetidae</taxon>
        <taxon>Pleosporales</taxon>
        <taxon>Sporormiaceae</taxon>
        <taxon>Westerdykella</taxon>
    </lineage>
</organism>
<evidence type="ECO:0000313" key="2">
    <source>
        <dbReference type="EMBL" id="KAF2272087.1"/>
    </source>
</evidence>
<reference evidence="2" key="1">
    <citation type="journal article" date="2020" name="Stud. Mycol.">
        <title>101 Dothideomycetes genomes: a test case for predicting lifestyles and emergence of pathogens.</title>
        <authorList>
            <person name="Haridas S."/>
            <person name="Albert R."/>
            <person name="Binder M."/>
            <person name="Bloem J."/>
            <person name="Labutti K."/>
            <person name="Salamov A."/>
            <person name="Andreopoulos B."/>
            <person name="Baker S."/>
            <person name="Barry K."/>
            <person name="Bills G."/>
            <person name="Bluhm B."/>
            <person name="Cannon C."/>
            <person name="Castanera R."/>
            <person name="Culley D."/>
            <person name="Daum C."/>
            <person name="Ezra D."/>
            <person name="Gonzalez J."/>
            <person name="Henrissat B."/>
            <person name="Kuo A."/>
            <person name="Liang C."/>
            <person name="Lipzen A."/>
            <person name="Lutzoni F."/>
            <person name="Magnuson J."/>
            <person name="Mondo S."/>
            <person name="Nolan M."/>
            <person name="Ohm R."/>
            <person name="Pangilinan J."/>
            <person name="Park H.-J."/>
            <person name="Ramirez L."/>
            <person name="Alfaro M."/>
            <person name="Sun H."/>
            <person name="Tritt A."/>
            <person name="Yoshinaga Y."/>
            <person name="Zwiers L.-H."/>
            <person name="Turgeon B."/>
            <person name="Goodwin S."/>
            <person name="Spatafora J."/>
            <person name="Crous P."/>
            <person name="Grigoriev I."/>
        </authorList>
    </citation>
    <scope>NUCLEOTIDE SEQUENCE</scope>
    <source>
        <strain evidence="2">CBS 379.55</strain>
    </source>
</reference>
<dbReference type="Proteomes" id="UP000800097">
    <property type="component" value="Unassembled WGS sequence"/>
</dbReference>
<evidence type="ECO:0000256" key="1">
    <source>
        <dbReference type="SAM" id="MobiDB-lite"/>
    </source>
</evidence>
<dbReference type="OrthoDB" id="4765225at2759"/>
<dbReference type="AlphaFoldDB" id="A0A6A6J7B3"/>
<dbReference type="RefSeq" id="XP_033649626.1">
    <property type="nucleotide sequence ID" value="XM_033796077.1"/>
</dbReference>
<protein>
    <submittedName>
        <fullName evidence="2">Uncharacterized protein</fullName>
    </submittedName>
</protein>